<sequence>MKILNLYAGIGGNRKLWPAEHEVTAIENNKEIAEIYQDFFPNDKVIVTDAHQYLLKHYKEFDFIWSSPPCPTHSQLRKGLSMEYGAKAVYPDMKLYEEILFLQGYFKGKWVVENVI</sequence>
<dbReference type="InterPro" id="IPR029063">
    <property type="entry name" value="SAM-dependent_MTases_sf"/>
</dbReference>
<gene>
    <name evidence="3" type="ORF">LCGC14_0507500</name>
</gene>
<dbReference type="SUPFAM" id="SSF53335">
    <property type="entry name" value="S-adenosyl-L-methionine-dependent methyltransferases"/>
    <property type="match status" value="1"/>
</dbReference>
<keyword evidence="1" id="KW-0489">Methyltransferase</keyword>
<accession>A0A0F9SKL9</accession>
<dbReference type="Gene3D" id="3.40.50.150">
    <property type="entry name" value="Vaccinia Virus protein VP39"/>
    <property type="match status" value="1"/>
</dbReference>
<proteinExistence type="predicted"/>
<dbReference type="InterPro" id="IPR001525">
    <property type="entry name" value="C5_MeTfrase"/>
</dbReference>
<dbReference type="GO" id="GO:0008168">
    <property type="term" value="F:methyltransferase activity"/>
    <property type="evidence" value="ECO:0007669"/>
    <property type="project" value="UniProtKB-KW"/>
</dbReference>
<keyword evidence="2" id="KW-0808">Transferase</keyword>
<evidence type="ECO:0000256" key="1">
    <source>
        <dbReference type="ARBA" id="ARBA00022603"/>
    </source>
</evidence>
<protein>
    <recommendedName>
        <fullName evidence="4">DNA (cytosine-5-)-methyltransferase</fullName>
    </recommendedName>
</protein>
<name>A0A0F9SKL9_9ZZZZ</name>
<feature type="non-terminal residue" evidence="3">
    <location>
        <position position="116"/>
    </location>
</feature>
<dbReference type="Pfam" id="PF00145">
    <property type="entry name" value="DNA_methylase"/>
    <property type="match status" value="1"/>
</dbReference>
<evidence type="ECO:0008006" key="4">
    <source>
        <dbReference type="Google" id="ProtNLM"/>
    </source>
</evidence>
<evidence type="ECO:0000256" key="2">
    <source>
        <dbReference type="ARBA" id="ARBA00022679"/>
    </source>
</evidence>
<organism evidence="3">
    <name type="scientific">marine sediment metagenome</name>
    <dbReference type="NCBI Taxonomy" id="412755"/>
    <lineage>
        <taxon>unclassified sequences</taxon>
        <taxon>metagenomes</taxon>
        <taxon>ecological metagenomes</taxon>
    </lineage>
</organism>
<reference evidence="3" key="1">
    <citation type="journal article" date="2015" name="Nature">
        <title>Complex archaea that bridge the gap between prokaryotes and eukaryotes.</title>
        <authorList>
            <person name="Spang A."/>
            <person name="Saw J.H."/>
            <person name="Jorgensen S.L."/>
            <person name="Zaremba-Niedzwiedzka K."/>
            <person name="Martijn J."/>
            <person name="Lind A.E."/>
            <person name="van Eijk R."/>
            <person name="Schleper C."/>
            <person name="Guy L."/>
            <person name="Ettema T.J."/>
        </authorList>
    </citation>
    <scope>NUCLEOTIDE SEQUENCE</scope>
</reference>
<evidence type="ECO:0000313" key="3">
    <source>
        <dbReference type="EMBL" id="KKN62897.1"/>
    </source>
</evidence>
<dbReference type="AlphaFoldDB" id="A0A0F9SKL9"/>
<dbReference type="GO" id="GO:0032259">
    <property type="term" value="P:methylation"/>
    <property type="evidence" value="ECO:0007669"/>
    <property type="project" value="UniProtKB-KW"/>
</dbReference>
<comment type="caution">
    <text evidence="3">The sequence shown here is derived from an EMBL/GenBank/DDBJ whole genome shotgun (WGS) entry which is preliminary data.</text>
</comment>
<dbReference type="EMBL" id="LAZR01000609">
    <property type="protein sequence ID" value="KKN62897.1"/>
    <property type="molecule type" value="Genomic_DNA"/>
</dbReference>